<evidence type="ECO:0000313" key="1">
    <source>
        <dbReference type="EMBL" id="KKL74193.1"/>
    </source>
</evidence>
<name>A0A0F9EJC3_9ZZZZ</name>
<accession>A0A0F9EJC3</accession>
<protein>
    <submittedName>
        <fullName evidence="1">Uncharacterized protein</fullName>
    </submittedName>
</protein>
<sequence length="67" mass="7736">MKVDINKDDVDIYAGEQLVLNISQTSDEETINLFFYPTKPGIIEESMMHEEHPDSECTHELLVPRTK</sequence>
<dbReference type="EMBL" id="LAZR01024729">
    <property type="protein sequence ID" value="KKL74193.1"/>
    <property type="molecule type" value="Genomic_DNA"/>
</dbReference>
<reference evidence="1" key="1">
    <citation type="journal article" date="2015" name="Nature">
        <title>Complex archaea that bridge the gap between prokaryotes and eukaryotes.</title>
        <authorList>
            <person name="Spang A."/>
            <person name="Saw J.H."/>
            <person name="Jorgensen S.L."/>
            <person name="Zaremba-Niedzwiedzka K."/>
            <person name="Martijn J."/>
            <person name="Lind A.E."/>
            <person name="van Eijk R."/>
            <person name="Schleper C."/>
            <person name="Guy L."/>
            <person name="Ettema T.J."/>
        </authorList>
    </citation>
    <scope>NUCLEOTIDE SEQUENCE</scope>
</reference>
<organism evidence="1">
    <name type="scientific">marine sediment metagenome</name>
    <dbReference type="NCBI Taxonomy" id="412755"/>
    <lineage>
        <taxon>unclassified sequences</taxon>
        <taxon>metagenomes</taxon>
        <taxon>ecological metagenomes</taxon>
    </lineage>
</organism>
<dbReference type="AlphaFoldDB" id="A0A0F9EJC3"/>
<proteinExistence type="predicted"/>
<comment type="caution">
    <text evidence="1">The sequence shown here is derived from an EMBL/GenBank/DDBJ whole genome shotgun (WGS) entry which is preliminary data.</text>
</comment>
<gene>
    <name evidence="1" type="ORF">LCGC14_2067290</name>
</gene>